<name>A0A8E2DZQ4_9PEZI</name>
<dbReference type="PANTHER" id="PTHR48220:SF1">
    <property type="entry name" value="VACUOLAR PROTEIN SORTING-ASSOCIATED PROTEIN 62-RELATED"/>
    <property type="match status" value="1"/>
</dbReference>
<evidence type="ECO:0008006" key="4">
    <source>
        <dbReference type="Google" id="ProtNLM"/>
    </source>
</evidence>
<dbReference type="AlphaFoldDB" id="A0A8E2DZQ4"/>
<proteinExistence type="predicted"/>
<keyword evidence="3" id="KW-1185">Reference proteome</keyword>
<evidence type="ECO:0000256" key="1">
    <source>
        <dbReference type="SAM" id="SignalP"/>
    </source>
</evidence>
<reference evidence="2 3" key="1">
    <citation type="journal article" date="2016" name="Nat. Commun.">
        <title>Ectomycorrhizal ecology is imprinted in the genome of the dominant symbiotic fungus Cenococcum geophilum.</title>
        <authorList>
            <consortium name="DOE Joint Genome Institute"/>
            <person name="Peter M."/>
            <person name="Kohler A."/>
            <person name="Ohm R.A."/>
            <person name="Kuo A."/>
            <person name="Krutzmann J."/>
            <person name="Morin E."/>
            <person name="Arend M."/>
            <person name="Barry K.W."/>
            <person name="Binder M."/>
            <person name="Choi C."/>
            <person name="Clum A."/>
            <person name="Copeland A."/>
            <person name="Grisel N."/>
            <person name="Haridas S."/>
            <person name="Kipfer T."/>
            <person name="LaButti K."/>
            <person name="Lindquist E."/>
            <person name="Lipzen A."/>
            <person name="Maire R."/>
            <person name="Meier B."/>
            <person name="Mihaltcheva S."/>
            <person name="Molinier V."/>
            <person name="Murat C."/>
            <person name="Poggeler S."/>
            <person name="Quandt C.A."/>
            <person name="Sperisen C."/>
            <person name="Tritt A."/>
            <person name="Tisserant E."/>
            <person name="Crous P.W."/>
            <person name="Henrissat B."/>
            <person name="Nehls U."/>
            <person name="Egli S."/>
            <person name="Spatafora J.W."/>
            <person name="Grigoriev I.V."/>
            <person name="Martin F.M."/>
        </authorList>
    </citation>
    <scope>NUCLEOTIDE SEQUENCE [LARGE SCALE GENOMIC DNA]</scope>
    <source>
        <strain evidence="2 3">CBS 459.81</strain>
    </source>
</reference>
<protein>
    <recommendedName>
        <fullName evidence="4">Vacuolar protein sorting-associated protein 62</fullName>
    </recommendedName>
</protein>
<dbReference type="InterPro" id="IPR009291">
    <property type="entry name" value="Vps62"/>
</dbReference>
<dbReference type="OrthoDB" id="188042at2759"/>
<dbReference type="InterPro" id="IPR053102">
    <property type="entry name" value="VPS_Associated"/>
</dbReference>
<feature type="signal peptide" evidence="1">
    <location>
        <begin position="1"/>
        <end position="17"/>
    </location>
</feature>
<dbReference type="Proteomes" id="UP000250266">
    <property type="component" value="Unassembled WGS sequence"/>
</dbReference>
<keyword evidence="1" id="KW-0732">Signal</keyword>
<sequence>MLTTWIIFFGYGSLALGTPIPPTLQSPLRPASVPSYVLDYAPLVYLHSEDPYRPADIGSQVQNTRPEVDYTFIPGQYDLNNLDQLNLFGELYLTSKVDIITNPGWLKGVTPNSCGTTESAVTCAVITTDHGNGLVDAFYMYFYAYNWGGLVAQISSWNVGNHVGDWEHNMIRFQNGVPIAVWFSQHNNGQAFDYKALQKCGDRPIVYSANGSHANYAISGEHEHTIPNLNLPINGILMDFTDDGPLWDPITSAYFYSFDISTSTFTEYNSSYPTAWLNFLGHWGDKQYPDSDPREASNIFAGIEARYSDGPTGPIDKQLHRANVCPDNGNPCLIRETLTA</sequence>
<gene>
    <name evidence="2" type="ORF">K432DRAFT_363348</name>
</gene>
<dbReference type="EMBL" id="KV745441">
    <property type="protein sequence ID" value="OCK74634.1"/>
    <property type="molecule type" value="Genomic_DNA"/>
</dbReference>
<feature type="chain" id="PRO_5034814994" description="Vacuolar protein sorting-associated protein 62" evidence="1">
    <location>
        <begin position="18"/>
        <end position="340"/>
    </location>
</feature>
<evidence type="ECO:0000313" key="2">
    <source>
        <dbReference type="EMBL" id="OCK74634.1"/>
    </source>
</evidence>
<organism evidence="2 3">
    <name type="scientific">Lepidopterella palustris CBS 459.81</name>
    <dbReference type="NCBI Taxonomy" id="1314670"/>
    <lineage>
        <taxon>Eukaryota</taxon>
        <taxon>Fungi</taxon>
        <taxon>Dikarya</taxon>
        <taxon>Ascomycota</taxon>
        <taxon>Pezizomycotina</taxon>
        <taxon>Dothideomycetes</taxon>
        <taxon>Pleosporomycetidae</taxon>
        <taxon>Mytilinidiales</taxon>
        <taxon>Argynnaceae</taxon>
        <taxon>Lepidopterella</taxon>
    </lineage>
</organism>
<accession>A0A8E2DZQ4</accession>
<dbReference type="GO" id="GO:0006623">
    <property type="term" value="P:protein targeting to vacuole"/>
    <property type="evidence" value="ECO:0007669"/>
    <property type="project" value="TreeGrafter"/>
</dbReference>
<dbReference type="Pfam" id="PF06101">
    <property type="entry name" value="Vps62"/>
    <property type="match status" value="1"/>
</dbReference>
<dbReference type="PANTHER" id="PTHR48220">
    <property type="match status" value="1"/>
</dbReference>
<evidence type="ECO:0000313" key="3">
    <source>
        <dbReference type="Proteomes" id="UP000250266"/>
    </source>
</evidence>
<dbReference type="GO" id="GO:0000329">
    <property type="term" value="C:fungal-type vacuole membrane"/>
    <property type="evidence" value="ECO:0007669"/>
    <property type="project" value="TreeGrafter"/>
</dbReference>